<dbReference type="Gene3D" id="2.60.120.620">
    <property type="entry name" value="q2cbj1_9rhob like domain"/>
    <property type="match status" value="1"/>
</dbReference>
<dbReference type="Pfam" id="PF05721">
    <property type="entry name" value="PhyH"/>
    <property type="match status" value="1"/>
</dbReference>
<dbReference type="GO" id="GO:0048244">
    <property type="term" value="F:phytanoyl-CoA dioxygenase activity"/>
    <property type="evidence" value="ECO:0007669"/>
    <property type="project" value="InterPro"/>
</dbReference>
<evidence type="ECO:0000313" key="2">
    <source>
        <dbReference type="EMBL" id="GHA17528.1"/>
    </source>
</evidence>
<dbReference type="InterPro" id="IPR008775">
    <property type="entry name" value="Phytyl_CoA_dOase-like"/>
</dbReference>
<organism evidence="2 3">
    <name type="scientific">Arenicella chitinivorans</name>
    <dbReference type="NCBI Taxonomy" id="1329800"/>
    <lineage>
        <taxon>Bacteria</taxon>
        <taxon>Pseudomonadati</taxon>
        <taxon>Pseudomonadota</taxon>
        <taxon>Gammaproteobacteria</taxon>
        <taxon>Arenicellales</taxon>
        <taxon>Arenicellaceae</taxon>
        <taxon>Arenicella</taxon>
    </lineage>
</organism>
<gene>
    <name evidence="2" type="ORF">GCM10008090_29040</name>
</gene>
<evidence type="ECO:0000256" key="1">
    <source>
        <dbReference type="ARBA" id="ARBA00005830"/>
    </source>
</evidence>
<protein>
    <recommendedName>
        <fullName evidence="4">Phytanoyl-CoA dioxygenase family protein</fullName>
    </recommendedName>
</protein>
<proteinExistence type="inferred from homology"/>
<name>A0A918RYN3_9GAMM</name>
<accession>A0A918RYN3</accession>
<dbReference type="InterPro" id="IPR047128">
    <property type="entry name" value="PhyH"/>
</dbReference>
<dbReference type="PANTHER" id="PTHR21308:SF1">
    <property type="entry name" value="PHYTANOYL-COA DIOXYGENASE, PEROXISOMAL"/>
    <property type="match status" value="1"/>
</dbReference>
<dbReference type="Proteomes" id="UP000614811">
    <property type="component" value="Unassembled WGS sequence"/>
</dbReference>
<reference evidence="2" key="1">
    <citation type="journal article" date="2014" name="Int. J. Syst. Evol. Microbiol.">
        <title>Complete genome sequence of Corynebacterium casei LMG S-19264T (=DSM 44701T), isolated from a smear-ripened cheese.</title>
        <authorList>
            <consortium name="US DOE Joint Genome Institute (JGI-PGF)"/>
            <person name="Walter F."/>
            <person name="Albersmeier A."/>
            <person name="Kalinowski J."/>
            <person name="Ruckert C."/>
        </authorList>
    </citation>
    <scope>NUCLEOTIDE SEQUENCE</scope>
    <source>
        <strain evidence="2">KCTC 12711</strain>
    </source>
</reference>
<comment type="similarity">
    <text evidence="1">Belongs to the PhyH family.</text>
</comment>
<dbReference type="SUPFAM" id="SSF51197">
    <property type="entry name" value="Clavaminate synthase-like"/>
    <property type="match status" value="1"/>
</dbReference>
<evidence type="ECO:0008006" key="4">
    <source>
        <dbReference type="Google" id="ProtNLM"/>
    </source>
</evidence>
<dbReference type="EMBL" id="BMXA01000006">
    <property type="protein sequence ID" value="GHA17528.1"/>
    <property type="molecule type" value="Genomic_DNA"/>
</dbReference>
<keyword evidence="3" id="KW-1185">Reference proteome</keyword>
<dbReference type="GO" id="GO:0001561">
    <property type="term" value="P:fatty acid alpha-oxidation"/>
    <property type="evidence" value="ECO:0007669"/>
    <property type="project" value="InterPro"/>
</dbReference>
<dbReference type="PANTHER" id="PTHR21308">
    <property type="entry name" value="PHYTANOYL-COA ALPHA-HYDROXYLASE"/>
    <property type="match status" value="1"/>
</dbReference>
<sequence length="307" mass="34500">MFPIAMNQESALMTRINAQQLAAYEENGYLVVPNLIDDAQLQIWVERLSEIVEGRTPPANGMLMMKDVMVAKGEVNPSSKMEAIAKIQDFENDPVLDSYTTHPAILECVESIVGKDVQTIHTMLINKPPNVDGRHPLHQDLLYFPFRPADKIVASWTALEPVTRENGCLVVLPKTHRGELLKHGNPDWENLNAGYFGAQNVDASQRVHLAMNPGDTVFFHPILIHGSGRNKTQGFRRAISAHYSAVDVEWAWVTEGTFGDRQYRIVSGDRKGEFWSGKRHNENGLDPRDLLRNEDLKSIAAVKKRPT</sequence>
<comment type="caution">
    <text evidence="2">The sequence shown here is derived from an EMBL/GenBank/DDBJ whole genome shotgun (WGS) entry which is preliminary data.</text>
</comment>
<reference evidence="2" key="2">
    <citation type="submission" date="2020-09" db="EMBL/GenBank/DDBJ databases">
        <authorList>
            <person name="Sun Q."/>
            <person name="Kim S."/>
        </authorList>
    </citation>
    <scope>NUCLEOTIDE SEQUENCE</scope>
    <source>
        <strain evidence="2">KCTC 12711</strain>
    </source>
</reference>
<dbReference type="AlphaFoldDB" id="A0A918RYN3"/>
<evidence type="ECO:0000313" key="3">
    <source>
        <dbReference type="Proteomes" id="UP000614811"/>
    </source>
</evidence>